<reference evidence="9" key="3">
    <citation type="submission" date="2025-09" db="UniProtKB">
        <authorList>
            <consortium name="Ensembl"/>
        </authorList>
    </citation>
    <scope>IDENTIFICATION</scope>
</reference>
<dbReference type="OrthoDB" id="10250730at2759"/>
<dbReference type="Proteomes" id="UP000472264">
    <property type="component" value="Chromosome 18"/>
</dbReference>
<dbReference type="SUPFAM" id="SSF56281">
    <property type="entry name" value="Metallo-hydrolase/oxidoreductase"/>
    <property type="match status" value="1"/>
</dbReference>
<dbReference type="InterPro" id="IPR001279">
    <property type="entry name" value="Metallo-B-lactamas"/>
</dbReference>
<comment type="subcellular location">
    <subcellularLocation>
        <location evidence="1">Cytoplasm</location>
        <location evidence="1">Cytosol</location>
    </subcellularLocation>
</comment>
<comment type="subunit">
    <text evidence="3">Homodimer.</text>
</comment>
<comment type="function">
    <text evidence="7">Endoribonuclease that catalyzes the hydrolysis of histone-coding pre-mRNA 3'-end. Involved in histone pre-mRNA processing during the S-phase of the cell cycle, which is required for entering/progressing through S-phase. Cleaves histone pre-mRNA at a major and a minor cleavage site after the 5'-ACCCA-3' and the 5'-ACCCACA-3' sequence, respectively, and located downstream of the stem-loop. May require the presence of the HDE element located at the histone pre-RNA 3'-end to avoid non-specific cleavage.</text>
</comment>
<dbReference type="CDD" id="cd07711">
    <property type="entry name" value="MBLAC1-like_MBL-fold"/>
    <property type="match status" value="1"/>
</dbReference>
<dbReference type="RefSeq" id="XP_029382469.1">
    <property type="nucleotide sequence ID" value="XM_029526609.1"/>
</dbReference>
<proteinExistence type="inferred from homology"/>
<accession>A0A665UAZ0</accession>
<dbReference type="FunCoup" id="A0A665UAZ0">
    <property type="interactions" value="53"/>
</dbReference>
<dbReference type="OMA" id="RHVVCTH"/>
<comment type="catalytic activity">
    <reaction evidence="6">
        <text>a ribonucleotidyl-ribonucleotide-RNA + H2O = a 3'-end ribonucleotide-RNA + a 5'-end 5'-phospho-ribonucleoside-RNA + H(+)</text>
        <dbReference type="Rhea" id="RHEA:68096"/>
        <dbReference type="Rhea" id="RHEA-COMP:15179"/>
        <dbReference type="Rhea" id="RHEA-COMP:17355"/>
        <dbReference type="Rhea" id="RHEA-COMP:17428"/>
        <dbReference type="ChEBI" id="CHEBI:15377"/>
        <dbReference type="ChEBI" id="CHEBI:15378"/>
        <dbReference type="ChEBI" id="CHEBI:74896"/>
        <dbReference type="ChEBI" id="CHEBI:138282"/>
        <dbReference type="ChEBI" id="CHEBI:173118"/>
    </reaction>
    <physiologicalReaction direction="left-to-right" evidence="6">
        <dbReference type="Rhea" id="RHEA:68097"/>
    </physiologicalReaction>
</comment>
<dbReference type="CTD" id="255374"/>
<dbReference type="Gene3D" id="3.60.15.10">
    <property type="entry name" value="Ribonuclease Z/Hydroxyacylglutathione hydrolase-like"/>
    <property type="match status" value="1"/>
</dbReference>
<evidence type="ECO:0000256" key="7">
    <source>
        <dbReference type="ARBA" id="ARBA00045869"/>
    </source>
</evidence>
<dbReference type="GeneID" id="115059020"/>
<dbReference type="GO" id="GO:0005829">
    <property type="term" value="C:cytosol"/>
    <property type="evidence" value="ECO:0007669"/>
    <property type="project" value="UniProtKB-SubCell"/>
</dbReference>
<dbReference type="PANTHER" id="PTHR23200">
    <property type="entry name" value="METALLO-BETA-LACTAMASE DOMAIN-CONTAINING PROTEIN 1"/>
    <property type="match status" value="1"/>
</dbReference>
<reference evidence="9" key="1">
    <citation type="submission" date="2021-04" db="EMBL/GenBank/DDBJ databases">
        <authorList>
            <consortium name="Wellcome Sanger Institute Data Sharing"/>
        </authorList>
    </citation>
    <scope>NUCLEOTIDE SEQUENCE [LARGE SCALE GENOMIC DNA]</scope>
</reference>
<sequence>MATDTKVISGQILTIPLSESQLDFIGQPYSVSVLKPGYSILQADGTLKADGTITLITGPKTILVDTGGPWDRDFLVVSLKARALEPEDINVVVATHGHSDHIGNLGLFPAALLVVGYDISEGDRYYANKLADGHSYIIDEHVAVVPSPGHTGQDVSVQVKGTSVGTVFVAGDLFECCSDEDRWRHLSMNTSAQEISRREALHNADVIIPGHGFPFRVLRN</sequence>
<evidence type="ECO:0000256" key="4">
    <source>
        <dbReference type="ARBA" id="ARBA00014856"/>
    </source>
</evidence>
<dbReference type="Ensembl" id="ENSENLT00000017456.1">
    <property type="protein sequence ID" value="ENSENLP00000016838.1"/>
    <property type="gene ID" value="ENSENLG00000007760.1"/>
</dbReference>
<dbReference type="Pfam" id="PF00753">
    <property type="entry name" value="Lactamase_B"/>
    <property type="match status" value="1"/>
</dbReference>
<feature type="domain" description="Metallo-beta-lactamase" evidence="8">
    <location>
        <begin position="50"/>
        <end position="211"/>
    </location>
</feature>
<evidence type="ECO:0000313" key="9">
    <source>
        <dbReference type="Ensembl" id="ENSENLP00000016838.1"/>
    </source>
</evidence>
<dbReference type="AlphaFoldDB" id="A0A665UAZ0"/>
<comment type="similarity">
    <text evidence="2">Belongs to the metallo-beta-lactamase superfamily. Glyoxalase II family.</text>
</comment>
<dbReference type="PANTHER" id="PTHR23200:SF48">
    <property type="entry name" value="METALLO-BETA-LACTAMASE DOMAIN-CONTAINING PROTEIN 1"/>
    <property type="match status" value="1"/>
</dbReference>
<evidence type="ECO:0000256" key="6">
    <source>
        <dbReference type="ARBA" id="ARBA00044690"/>
    </source>
</evidence>
<protein>
    <recommendedName>
        <fullName evidence="4">Metallo-beta-lactamase domain-containing protein 1</fullName>
    </recommendedName>
    <alternativeName>
        <fullName evidence="5">Endoribonuclease MBLAC1</fullName>
    </alternativeName>
</protein>
<name>A0A665UAZ0_ECHNA</name>
<evidence type="ECO:0000256" key="2">
    <source>
        <dbReference type="ARBA" id="ARBA00006759"/>
    </source>
</evidence>
<dbReference type="InterPro" id="IPR039344">
    <property type="entry name" value="MBLAC1"/>
</dbReference>
<evidence type="ECO:0000259" key="8">
    <source>
        <dbReference type="SMART" id="SM00849"/>
    </source>
</evidence>
<dbReference type="InParanoid" id="A0A665UAZ0"/>
<reference evidence="9" key="2">
    <citation type="submission" date="2025-08" db="UniProtKB">
        <authorList>
            <consortium name="Ensembl"/>
        </authorList>
    </citation>
    <scope>IDENTIFICATION</scope>
</reference>
<evidence type="ECO:0000313" key="10">
    <source>
        <dbReference type="Proteomes" id="UP000472264"/>
    </source>
</evidence>
<dbReference type="SMART" id="SM00849">
    <property type="entry name" value="Lactamase_B"/>
    <property type="match status" value="1"/>
</dbReference>
<evidence type="ECO:0000256" key="5">
    <source>
        <dbReference type="ARBA" id="ARBA00032988"/>
    </source>
</evidence>
<organism evidence="9 10">
    <name type="scientific">Echeneis naucrates</name>
    <name type="common">Live sharksucker</name>
    <dbReference type="NCBI Taxonomy" id="173247"/>
    <lineage>
        <taxon>Eukaryota</taxon>
        <taxon>Metazoa</taxon>
        <taxon>Chordata</taxon>
        <taxon>Craniata</taxon>
        <taxon>Vertebrata</taxon>
        <taxon>Euteleostomi</taxon>
        <taxon>Actinopterygii</taxon>
        <taxon>Neopterygii</taxon>
        <taxon>Teleostei</taxon>
        <taxon>Neoteleostei</taxon>
        <taxon>Acanthomorphata</taxon>
        <taxon>Carangaria</taxon>
        <taxon>Carangiformes</taxon>
        <taxon>Echeneidae</taxon>
        <taxon>Echeneis</taxon>
    </lineage>
</organism>
<evidence type="ECO:0000256" key="1">
    <source>
        <dbReference type="ARBA" id="ARBA00004514"/>
    </source>
</evidence>
<gene>
    <name evidence="9" type="primary">mblac1</name>
</gene>
<dbReference type="InterPro" id="IPR036866">
    <property type="entry name" value="RibonucZ/Hydroxyglut_hydro"/>
</dbReference>
<evidence type="ECO:0000256" key="3">
    <source>
        <dbReference type="ARBA" id="ARBA00011738"/>
    </source>
</evidence>
<keyword evidence="10" id="KW-1185">Reference proteome</keyword>